<protein>
    <submittedName>
        <fullName evidence="1">Uncharacterized protein</fullName>
    </submittedName>
</protein>
<dbReference type="AlphaFoldDB" id="A0A382R3Y3"/>
<organism evidence="1">
    <name type="scientific">marine metagenome</name>
    <dbReference type="NCBI Taxonomy" id="408172"/>
    <lineage>
        <taxon>unclassified sequences</taxon>
        <taxon>metagenomes</taxon>
        <taxon>ecological metagenomes</taxon>
    </lineage>
</organism>
<evidence type="ECO:0000313" key="1">
    <source>
        <dbReference type="EMBL" id="SVC91865.1"/>
    </source>
</evidence>
<reference evidence="1" key="1">
    <citation type="submission" date="2018-05" db="EMBL/GenBank/DDBJ databases">
        <authorList>
            <person name="Lanie J.A."/>
            <person name="Ng W.-L."/>
            <person name="Kazmierczak K.M."/>
            <person name="Andrzejewski T.M."/>
            <person name="Davidsen T.M."/>
            <person name="Wayne K.J."/>
            <person name="Tettelin H."/>
            <person name="Glass J.I."/>
            <person name="Rusch D."/>
            <person name="Podicherti R."/>
            <person name="Tsui H.-C.T."/>
            <person name="Winkler M.E."/>
        </authorList>
    </citation>
    <scope>NUCLEOTIDE SEQUENCE</scope>
</reference>
<gene>
    <name evidence="1" type="ORF">METZ01_LOCUS344719</name>
</gene>
<accession>A0A382R3Y3</accession>
<proteinExistence type="predicted"/>
<name>A0A382R3Y3_9ZZZZ</name>
<dbReference type="EMBL" id="UINC01118618">
    <property type="protein sequence ID" value="SVC91865.1"/>
    <property type="molecule type" value="Genomic_DNA"/>
</dbReference>
<sequence length="53" mass="6472">MRKVQQKQWQIFCGKVLWKLVRLGNQRVAIDLLFPFNSNVDFYLFKFDKFFGL</sequence>
<feature type="non-terminal residue" evidence="1">
    <location>
        <position position="53"/>
    </location>
</feature>